<evidence type="ECO:0000256" key="2">
    <source>
        <dbReference type="SAM" id="SignalP"/>
    </source>
</evidence>
<feature type="domain" description="EF-hand" evidence="3">
    <location>
        <begin position="99"/>
        <end position="134"/>
    </location>
</feature>
<dbReference type="Proteomes" id="UP001210211">
    <property type="component" value="Unassembled WGS sequence"/>
</dbReference>
<dbReference type="SMART" id="SM00054">
    <property type="entry name" value="EFh"/>
    <property type="match status" value="1"/>
</dbReference>
<dbReference type="PANTHER" id="PTHR47319:SF6">
    <property type="entry name" value="OS06G0683400 PROTEIN"/>
    <property type="match status" value="1"/>
</dbReference>
<dbReference type="InterPro" id="IPR018247">
    <property type="entry name" value="EF_Hand_1_Ca_BS"/>
</dbReference>
<feature type="signal peptide" evidence="2">
    <location>
        <begin position="1"/>
        <end position="23"/>
    </location>
</feature>
<dbReference type="InterPro" id="IPR002048">
    <property type="entry name" value="EF_hand_dom"/>
</dbReference>
<dbReference type="PROSITE" id="PS50222">
    <property type="entry name" value="EF_HAND_2"/>
    <property type="match status" value="1"/>
</dbReference>
<dbReference type="Gene3D" id="1.10.238.10">
    <property type="entry name" value="EF-hand"/>
    <property type="match status" value="1"/>
</dbReference>
<feature type="chain" id="PRO_5041923550" description="EF-hand domain-containing protein" evidence="2">
    <location>
        <begin position="24"/>
        <end position="159"/>
    </location>
</feature>
<evidence type="ECO:0000259" key="3">
    <source>
        <dbReference type="PROSITE" id="PS50222"/>
    </source>
</evidence>
<dbReference type="Pfam" id="PF13833">
    <property type="entry name" value="EF-hand_8"/>
    <property type="match status" value="1"/>
</dbReference>
<dbReference type="PANTHER" id="PTHR47319">
    <property type="entry name" value="CALCIUM-BINDING PROTEIN KIC"/>
    <property type="match status" value="1"/>
</dbReference>
<protein>
    <recommendedName>
        <fullName evidence="3">EF-hand domain-containing protein</fullName>
    </recommendedName>
</protein>
<proteinExistence type="predicted"/>
<sequence length="159" mass="18023">MFPIRNSEFNLILLSLFLNYSETTTNCNITNTISTMAAQTDRPLEQFEDFFPIMADKLGEEGLMQELCNGFQLLMDPALGLITFESLKRNAALMGLDGLGDDELRLMIREGDLNGDGALNEEEFCILMVRLSPELMDGPRRWLEDAFQQEFGFDLGLDH</sequence>
<reference evidence="4 5" key="1">
    <citation type="journal article" date="2022" name="Cell">
        <title>Repeat-based holocentromeres influence genome architecture and karyotype evolution.</title>
        <authorList>
            <person name="Hofstatter P.G."/>
            <person name="Thangavel G."/>
            <person name="Lux T."/>
            <person name="Neumann P."/>
            <person name="Vondrak T."/>
            <person name="Novak P."/>
            <person name="Zhang M."/>
            <person name="Costa L."/>
            <person name="Castellani M."/>
            <person name="Scott A."/>
            <person name="Toegelov H."/>
            <person name="Fuchs J."/>
            <person name="Mata-Sucre Y."/>
            <person name="Dias Y."/>
            <person name="Vanzela A.L.L."/>
            <person name="Huettel B."/>
            <person name="Almeida C.C.S."/>
            <person name="Simkova H."/>
            <person name="Souza G."/>
            <person name="Pedrosa-Harand A."/>
            <person name="Macas J."/>
            <person name="Mayer K.F.X."/>
            <person name="Houben A."/>
            <person name="Marques A."/>
        </authorList>
    </citation>
    <scope>NUCLEOTIDE SEQUENCE [LARGE SCALE GENOMIC DNA]</scope>
    <source>
        <strain evidence="4">RhyTen1mFocal</strain>
    </source>
</reference>
<dbReference type="GO" id="GO:0005509">
    <property type="term" value="F:calcium ion binding"/>
    <property type="evidence" value="ECO:0007669"/>
    <property type="project" value="InterPro"/>
</dbReference>
<keyword evidence="1" id="KW-0106">Calcium</keyword>
<evidence type="ECO:0000256" key="1">
    <source>
        <dbReference type="ARBA" id="ARBA00022837"/>
    </source>
</evidence>
<dbReference type="InterPro" id="IPR044205">
    <property type="entry name" value="KIC/PBP1/KRP1"/>
</dbReference>
<evidence type="ECO:0000313" key="5">
    <source>
        <dbReference type="Proteomes" id="UP001210211"/>
    </source>
</evidence>
<keyword evidence="2" id="KW-0732">Signal</keyword>
<comment type="caution">
    <text evidence="4">The sequence shown here is derived from an EMBL/GenBank/DDBJ whole genome shotgun (WGS) entry which is preliminary data.</text>
</comment>
<dbReference type="EMBL" id="JAMRDG010000001">
    <property type="protein sequence ID" value="KAJ3708451.1"/>
    <property type="molecule type" value="Genomic_DNA"/>
</dbReference>
<gene>
    <name evidence="4" type="ORF">LUZ61_012156</name>
</gene>
<name>A0AAD6A2E0_9POAL</name>
<accession>A0AAD6A2E0</accession>
<dbReference type="InterPro" id="IPR011992">
    <property type="entry name" value="EF-hand-dom_pair"/>
</dbReference>
<organism evidence="4 5">
    <name type="scientific">Rhynchospora tenuis</name>
    <dbReference type="NCBI Taxonomy" id="198213"/>
    <lineage>
        <taxon>Eukaryota</taxon>
        <taxon>Viridiplantae</taxon>
        <taxon>Streptophyta</taxon>
        <taxon>Embryophyta</taxon>
        <taxon>Tracheophyta</taxon>
        <taxon>Spermatophyta</taxon>
        <taxon>Magnoliopsida</taxon>
        <taxon>Liliopsida</taxon>
        <taxon>Poales</taxon>
        <taxon>Cyperaceae</taxon>
        <taxon>Cyperoideae</taxon>
        <taxon>Rhynchosporeae</taxon>
        <taxon>Rhynchospora</taxon>
    </lineage>
</organism>
<evidence type="ECO:0000313" key="4">
    <source>
        <dbReference type="EMBL" id="KAJ3708451.1"/>
    </source>
</evidence>
<dbReference type="AlphaFoldDB" id="A0AAD6A2E0"/>
<dbReference type="SUPFAM" id="SSF47473">
    <property type="entry name" value="EF-hand"/>
    <property type="match status" value="1"/>
</dbReference>
<keyword evidence="5" id="KW-1185">Reference proteome</keyword>
<dbReference type="PROSITE" id="PS00018">
    <property type="entry name" value="EF_HAND_1"/>
    <property type="match status" value="1"/>
</dbReference>